<dbReference type="AlphaFoldDB" id="A0A1H5W4P6"/>
<proteinExistence type="predicted"/>
<dbReference type="InterPro" id="IPR012349">
    <property type="entry name" value="Split_barrel_FMN-bd"/>
</dbReference>
<dbReference type="SUPFAM" id="SSF50475">
    <property type="entry name" value="FMN-binding split barrel"/>
    <property type="match status" value="1"/>
</dbReference>
<dbReference type="Gene3D" id="2.30.110.10">
    <property type="entry name" value="Electron Transport, Fmn-binding Protein, Chain A"/>
    <property type="match status" value="1"/>
</dbReference>
<sequence length="158" mass="17678">MSLYNNVVKLLDERCGHDKEVIIALATISEQVNALGNSTPSVRMVCSYYEDGVFYVSTDATSNKMKQISKNNAVSIGGLDWFCCEGYAESLGWVKEKRNANIRAKFHQVFDWFADVGDEDNQDSIILRITPTKGTVIEHGEKGGPRKYEVDFVNQTVS</sequence>
<accession>A0A1H5W4P6</accession>
<dbReference type="Proteomes" id="UP000236721">
    <property type="component" value="Unassembled WGS sequence"/>
</dbReference>
<protein>
    <submittedName>
        <fullName evidence="1">Pyridoxamine 5'-phosphate oxidase</fullName>
    </submittedName>
</protein>
<evidence type="ECO:0000313" key="1">
    <source>
        <dbReference type="EMBL" id="SEF93797.1"/>
    </source>
</evidence>
<organism evidence="1 2">
    <name type="scientific">Vibrio hangzhouensis</name>
    <dbReference type="NCBI Taxonomy" id="462991"/>
    <lineage>
        <taxon>Bacteria</taxon>
        <taxon>Pseudomonadati</taxon>
        <taxon>Pseudomonadota</taxon>
        <taxon>Gammaproteobacteria</taxon>
        <taxon>Vibrionales</taxon>
        <taxon>Vibrionaceae</taxon>
        <taxon>Vibrio</taxon>
    </lineage>
</organism>
<dbReference type="EMBL" id="FNVG01000005">
    <property type="protein sequence ID" value="SEF93797.1"/>
    <property type="molecule type" value="Genomic_DNA"/>
</dbReference>
<keyword evidence="2" id="KW-1185">Reference proteome</keyword>
<evidence type="ECO:0000313" key="2">
    <source>
        <dbReference type="Proteomes" id="UP000236721"/>
    </source>
</evidence>
<name>A0A1H5W4P6_9VIBR</name>
<dbReference type="OrthoDB" id="9790003at2"/>
<gene>
    <name evidence="1" type="ORF">SAMN04488244_105113</name>
</gene>
<dbReference type="RefSeq" id="WP_103879619.1">
    <property type="nucleotide sequence ID" value="NZ_FNVG01000005.1"/>
</dbReference>
<reference evidence="2" key="1">
    <citation type="submission" date="2016-10" db="EMBL/GenBank/DDBJ databases">
        <authorList>
            <person name="Varghese N."/>
            <person name="Submissions S."/>
        </authorList>
    </citation>
    <scope>NUCLEOTIDE SEQUENCE [LARGE SCALE GENOMIC DNA]</scope>
    <source>
        <strain evidence="2">CGMCC 1.7062</strain>
    </source>
</reference>